<proteinExistence type="predicted"/>
<organism evidence="2 3">
    <name type="scientific">Planoprotostelium fungivorum</name>
    <dbReference type="NCBI Taxonomy" id="1890364"/>
    <lineage>
        <taxon>Eukaryota</taxon>
        <taxon>Amoebozoa</taxon>
        <taxon>Evosea</taxon>
        <taxon>Variosea</taxon>
        <taxon>Cavosteliida</taxon>
        <taxon>Cavosteliaceae</taxon>
        <taxon>Planoprotostelium</taxon>
    </lineage>
</organism>
<evidence type="ECO:0000256" key="1">
    <source>
        <dbReference type="SAM" id="Phobius"/>
    </source>
</evidence>
<dbReference type="InParanoid" id="A0A2P6NFD5"/>
<protein>
    <submittedName>
        <fullName evidence="2">Uncharacterized protein</fullName>
    </submittedName>
</protein>
<feature type="transmembrane region" description="Helical" evidence="1">
    <location>
        <begin position="102"/>
        <end position="122"/>
    </location>
</feature>
<evidence type="ECO:0000313" key="2">
    <source>
        <dbReference type="EMBL" id="PRP82648.1"/>
    </source>
</evidence>
<evidence type="ECO:0000313" key="3">
    <source>
        <dbReference type="Proteomes" id="UP000241769"/>
    </source>
</evidence>
<sequence>MEMRKLTWCGFNESLFIKNDFKPKKAKFSLTFLQVFQLVNDVKCWTQQLNSRSNLALILGVLKQYCSAEESDDPYNMHLWSQIDPIVVGPVCAIFKCTLFDLLLYDILLFYLPPLTTCFIYLRATALQKKAHCEIASVTKTVSQITLTSTCFKYTTLHVEDFLVQISMFMAFQRWSDTARLANW</sequence>
<keyword evidence="3" id="KW-1185">Reference proteome</keyword>
<keyword evidence="1" id="KW-0812">Transmembrane</keyword>
<keyword evidence="1" id="KW-1133">Transmembrane helix</keyword>
<dbReference type="Proteomes" id="UP000241769">
    <property type="component" value="Unassembled WGS sequence"/>
</dbReference>
<comment type="caution">
    <text evidence="2">The sequence shown here is derived from an EMBL/GenBank/DDBJ whole genome shotgun (WGS) entry which is preliminary data.</text>
</comment>
<reference evidence="2 3" key="1">
    <citation type="journal article" date="2018" name="Genome Biol. Evol.">
        <title>Multiple Roots of Fruiting Body Formation in Amoebozoa.</title>
        <authorList>
            <person name="Hillmann F."/>
            <person name="Forbes G."/>
            <person name="Novohradska S."/>
            <person name="Ferling I."/>
            <person name="Riege K."/>
            <person name="Groth M."/>
            <person name="Westermann M."/>
            <person name="Marz M."/>
            <person name="Spaller T."/>
            <person name="Winckler T."/>
            <person name="Schaap P."/>
            <person name="Glockner G."/>
        </authorList>
    </citation>
    <scope>NUCLEOTIDE SEQUENCE [LARGE SCALE GENOMIC DNA]</scope>
    <source>
        <strain evidence="2 3">Jena</strain>
    </source>
</reference>
<name>A0A2P6NFD5_9EUKA</name>
<gene>
    <name evidence="2" type="ORF">PROFUN_09759</name>
</gene>
<dbReference type="AlphaFoldDB" id="A0A2P6NFD5"/>
<keyword evidence="1" id="KW-0472">Membrane</keyword>
<accession>A0A2P6NFD5</accession>
<dbReference type="EMBL" id="MDYQ01000099">
    <property type="protein sequence ID" value="PRP82648.1"/>
    <property type="molecule type" value="Genomic_DNA"/>
</dbReference>